<dbReference type="Pfam" id="PF21534">
    <property type="entry name" value="Rost"/>
    <property type="match status" value="1"/>
</dbReference>
<dbReference type="GO" id="GO:0016020">
    <property type="term" value="C:membrane"/>
    <property type="evidence" value="ECO:0007669"/>
    <property type="project" value="TreeGrafter"/>
</dbReference>
<name>A0A2B4SF33_STYPI</name>
<feature type="transmembrane region" description="Helical" evidence="2">
    <location>
        <begin position="214"/>
        <end position="233"/>
    </location>
</feature>
<keyword evidence="2" id="KW-1133">Transmembrane helix</keyword>
<feature type="region of interest" description="Disordered" evidence="1">
    <location>
        <begin position="102"/>
        <end position="132"/>
    </location>
</feature>
<dbReference type="InterPro" id="IPR049352">
    <property type="entry name" value="Rost"/>
</dbReference>
<dbReference type="Proteomes" id="UP000225706">
    <property type="component" value="Unassembled WGS sequence"/>
</dbReference>
<comment type="caution">
    <text evidence="3">The sequence shown here is derived from an EMBL/GenBank/DDBJ whole genome shotgun (WGS) entry which is preliminary data.</text>
</comment>
<evidence type="ECO:0000313" key="3">
    <source>
        <dbReference type="EMBL" id="PFX29284.1"/>
    </source>
</evidence>
<evidence type="ECO:0000313" key="4">
    <source>
        <dbReference type="Proteomes" id="UP000225706"/>
    </source>
</evidence>
<dbReference type="OrthoDB" id="419711at2759"/>
<feature type="transmembrane region" description="Helical" evidence="2">
    <location>
        <begin position="67"/>
        <end position="89"/>
    </location>
</feature>
<feature type="transmembrane region" description="Helical" evidence="2">
    <location>
        <begin position="182"/>
        <end position="202"/>
    </location>
</feature>
<dbReference type="PANTHER" id="PTHR12242:SF1">
    <property type="entry name" value="MYND-TYPE DOMAIN-CONTAINING PROTEIN"/>
    <property type="match status" value="1"/>
</dbReference>
<feature type="transmembrane region" description="Helical" evidence="2">
    <location>
        <begin position="35"/>
        <end position="55"/>
    </location>
</feature>
<evidence type="ECO:0000256" key="1">
    <source>
        <dbReference type="SAM" id="MobiDB-lite"/>
    </source>
</evidence>
<dbReference type="EMBL" id="LSMT01000068">
    <property type="protein sequence ID" value="PFX29284.1"/>
    <property type="molecule type" value="Genomic_DNA"/>
</dbReference>
<keyword evidence="2" id="KW-0812">Transmembrane</keyword>
<proteinExistence type="predicted"/>
<reference evidence="4" key="1">
    <citation type="journal article" date="2017" name="bioRxiv">
        <title>Comparative analysis of the genomes of Stylophora pistillata and Acropora digitifera provides evidence for extensive differences between species of corals.</title>
        <authorList>
            <person name="Voolstra C.R."/>
            <person name="Li Y."/>
            <person name="Liew Y.J."/>
            <person name="Baumgarten S."/>
            <person name="Zoccola D."/>
            <person name="Flot J.-F."/>
            <person name="Tambutte S."/>
            <person name="Allemand D."/>
            <person name="Aranda M."/>
        </authorList>
    </citation>
    <scope>NUCLEOTIDE SEQUENCE [LARGE SCALE GENOMIC DNA]</scope>
</reference>
<feature type="compositionally biased region" description="Polar residues" evidence="1">
    <location>
        <begin position="118"/>
        <end position="128"/>
    </location>
</feature>
<feature type="transmembrane region" description="Helical" evidence="2">
    <location>
        <begin position="286"/>
        <end position="309"/>
    </location>
</feature>
<dbReference type="AlphaFoldDB" id="A0A2B4SF33"/>
<accession>A0A2B4SF33</accession>
<keyword evidence="2" id="KW-0472">Membrane</keyword>
<keyword evidence="4" id="KW-1185">Reference proteome</keyword>
<evidence type="ECO:0000256" key="2">
    <source>
        <dbReference type="SAM" id="Phobius"/>
    </source>
</evidence>
<feature type="transmembrane region" description="Helical" evidence="2">
    <location>
        <begin position="240"/>
        <end position="258"/>
    </location>
</feature>
<protein>
    <submittedName>
        <fullName evidence="3">Protein rolling stone</fullName>
    </submittedName>
</protein>
<organism evidence="3 4">
    <name type="scientific">Stylophora pistillata</name>
    <name type="common">Smooth cauliflower coral</name>
    <dbReference type="NCBI Taxonomy" id="50429"/>
    <lineage>
        <taxon>Eukaryota</taxon>
        <taxon>Metazoa</taxon>
        <taxon>Cnidaria</taxon>
        <taxon>Anthozoa</taxon>
        <taxon>Hexacorallia</taxon>
        <taxon>Scleractinia</taxon>
        <taxon>Astrocoeniina</taxon>
        <taxon>Pocilloporidae</taxon>
        <taxon>Stylophora</taxon>
    </lineage>
</organism>
<dbReference type="PANTHER" id="PTHR12242">
    <property type="entry name" value="OS02G0130600 PROTEIN-RELATED"/>
    <property type="match status" value="1"/>
</dbReference>
<sequence length="320" mass="36849">MDMSSRVFRLRNFGLNYPTGRDFAESPWFPVSCVVGYRLLVTLYCASWIIYSIIVDKTWKWPIYLTNWSFLCVTTYFVCSTLTSLIYWAHHHGKVMNVKSGNARTAEEQKSSQRDPYSRTTCVTSESSDPLDGLQQEEYYNTYEDTEQMKASAQPPDSDQSDIPLIIETVDYCQTWYHKVSWLFYSIAANIAPVVTVVFWTFLYSGGAVREIDVAFHAMNSVFMLIDTCLSSIPVRIFHVVYAELYGIVYIIFTVVYWQCGGTDINGEDHIYPLLNYGHKPYTTALAINIIALAGLPLAQLWNFGIFSLRCYLYRLRSSW</sequence>
<feature type="compositionally biased region" description="Basic and acidic residues" evidence="1">
    <location>
        <begin position="105"/>
        <end position="117"/>
    </location>
</feature>
<gene>
    <name evidence="3" type="primary">rost</name>
    <name evidence="3" type="ORF">AWC38_SpisGene5950</name>
</gene>